<evidence type="ECO:0000313" key="1">
    <source>
        <dbReference type="EMBL" id="GGG98304.1"/>
    </source>
</evidence>
<protein>
    <submittedName>
        <fullName evidence="1">Uncharacterized protein</fullName>
    </submittedName>
</protein>
<sequence>MRIDNLNGFDIVIVGQQAWDTDIGSNCKNIALEMATTNRVLYVNSPLDRFTRYRRRSDQWVKTRLAVIKGNAAGVTKIQDNLWVLYPDCLVESINWLNGRKIFDFFNRRNNKQFAAAIKKGIAALGFGQVILFNDNEIFKAFYLNEFLMPRLSVYYSRDYMLAVNYWKRHGEVLEPLLIAKNDLCVANSEYLTDYCKQYNLSSYYVGQGCDLELFDAEVTSKANGFAVSDGPIIGYVGALHELRLDIQVLQHIAMTKPEWNLVLVGPESEAFKTSQLHNLPNVVFIGKRNPEELASYIQMFDVCINPQVVNEVTIGNYPRKIDEYLAMGKPVVATHTRTMEFFGEYTYLCTNKEEYVTQIERAMRENSEQKERSRRAFACTHTWENSVNAIKNAIASHI</sequence>
<dbReference type="InterPro" id="IPR050194">
    <property type="entry name" value="Glycosyltransferase_grp1"/>
</dbReference>
<name>A0A917HZT4_9SPHI</name>
<dbReference type="SUPFAM" id="SSF53756">
    <property type="entry name" value="UDP-Glycosyltransferase/glycogen phosphorylase"/>
    <property type="match status" value="1"/>
</dbReference>
<dbReference type="PANTHER" id="PTHR45947">
    <property type="entry name" value="SULFOQUINOVOSYL TRANSFERASE SQD2"/>
    <property type="match status" value="1"/>
</dbReference>
<dbReference type="RefSeq" id="WP_188507601.1">
    <property type="nucleotide sequence ID" value="NZ_BMER01000004.1"/>
</dbReference>
<dbReference type="Pfam" id="PF13692">
    <property type="entry name" value="Glyco_trans_1_4"/>
    <property type="match status" value="1"/>
</dbReference>
<comment type="caution">
    <text evidence="1">The sequence shown here is derived from an EMBL/GenBank/DDBJ whole genome shotgun (WGS) entry which is preliminary data.</text>
</comment>
<organism evidence="1 2">
    <name type="scientific">Parapedobacter pyrenivorans</name>
    <dbReference type="NCBI Taxonomy" id="1305674"/>
    <lineage>
        <taxon>Bacteria</taxon>
        <taxon>Pseudomonadati</taxon>
        <taxon>Bacteroidota</taxon>
        <taxon>Sphingobacteriia</taxon>
        <taxon>Sphingobacteriales</taxon>
        <taxon>Sphingobacteriaceae</taxon>
        <taxon>Parapedobacter</taxon>
    </lineage>
</organism>
<dbReference type="Gene3D" id="3.40.50.2000">
    <property type="entry name" value="Glycogen Phosphorylase B"/>
    <property type="match status" value="1"/>
</dbReference>
<dbReference type="AlphaFoldDB" id="A0A917HZT4"/>
<accession>A0A917HZT4</accession>
<dbReference type="PANTHER" id="PTHR45947:SF3">
    <property type="entry name" value="SULFOQUINOVOSYL TRANSFERASE SQD2"/>
    <property type="match status" value="1"/>
</dbReference>
<dbReference type="Proteomes" id="UP000660862">
    <property type="component" value="Unassembled WGS sequence"/>
</dbReference>
<gene>
    <name evidence="1" type="ORF">GCM10007415_37330</name>
</gene>
<evidence type="ECO:0000313" key="2">
    <source>
        <dbReference type="Proteomes" id="UP000660862"/>
    </source>
</evidence>
<proteinExistence type="predicted"/>
<reference evidence="1" key="2">
    <citation type="submission" date="2020-09" db="EMBL/GenBank/DDBJ databases">
        <authorList>
            <person name="Sun Q."/>
            <person name="Zhou Y."/>
        </authorList>
    </citation>
    <scope>NUCLEOTIDE SEQUENCE</scope>
    <source>
        <strain evidence="1">CGMCC 1.12195</strain>
    </source>
</reference>
<dbReference type="EMBL" id="BMER01000004">
    <property type="protein sequence ID" value="GGG98304.1"/>
    <property type="molecule type" value="Genomic_DNA"/>
</dbReference>
<dbReference type="GO" id="GO:0016757">
    <property type="term" value="F:glycosyltransferase activity"/>
    <property type="evidence" value="ECO:0007669"/>
    <property type="project" value="TreeGrafter"/>
</dbReference>
<keyword evidence="2" id="KW-1185">Reference proteome</keyword>
<reference evidence="1" key="1">
    <citation type="journal article" date="2014" name="Int. J. Syst. Evol. Microbiol.">
        <title>Complete genome sequence of Corynebacterium casei LMG S-19264T (=DSM 44701T), isolated from a smear-ripened cheese.</title>
        <authorList>
            <consortium name="US DOE Joint Genome Institute (JGI-PGF)"/>
            <person name="Walter F."/>
            <person name="Albersmeier A."/>
            <person name="Kalinowski J."/>
            <person name="Ruckert C."/>
        </authorList>
    </citation>
    <scope>NUCLEOTIDE SEQUENCE</scope>
    <source>
        <strain evidence="1">CGMCC 1.12195</strain>
    </source>
</reference>